<organism evidence="1 2">
    <name type="scientific">Pleionea mediterranea</name>
    <dbReference type="NCBI Taxonomy" id="523701"/>
    <lineage>
        <taxon>Bacteria</taxon>
        <taxon>Pseudomonadati</taxon>
        <taxon>Pseudomonadota</taxon>
        <taxon>Gammaproteobacteria</taxon>
        <taxon>Oceanospirillales</taxon>
        <taxon>Pleioneaceae</taxon>
        <taxon>Pleionea</taxon>
    </lineage>
</organism>
<dbReference type="EMBL" id="QGGU01000005">
    <property type="protein sequence ID" value="PWK51880.1"/>
    <property type="molecule type" value="Genomic_DNA"/>
</dbReference>
<proteinExistence type="predicted"/>
<evidence type="ECO:0000313" key="1">
    <source>
        <dbReference type="EMBL" id="PWK51880.1"/>
    </source>
</evidence>
<name>A0A316FWA2_9GAMM</name>
<sequence length="67" mass="7539">MSLKSFLDLGGEVFDSIFDGKITNLLDLTERGQKQQGYTDESGYWTERGYQRATSDDLDLISGILDD</sequence>
<reference evidence="1 2" key="1">
    <citation type="submission" date="2018-05" db="EMBL/GenBank/DDBJ databases">
        <title>Genomic Encyclopedia of Type Strains, Phase IV (KMG-IV): sequencing the most valuable type-strain genomes for metagenomic binning, comparative biology and taxonomic classification.</title>
        <authorList>
            <person name="Goeker M."/>
        </authorList>
    </citation>
    <scope>NUCLEOTIDE SEQUENCE [LARGE SCALE GENOMIC DNA]</scope>
    <source>
        <strain evidence="1 2">DSM 25350</strain>
    </source>
</reference>
<protein>
    <submittedName>
        <fullName evidence="1">Uncharacterized protein</fullName>
    </submittedName>
</protein>
<accession>A0A316FWA2</accession>
<dbReference type="AlphaFoldDB" id="A0A316FWA2"/>
<gene>
    <name evidence="1" type="ORF">C8D97_105196</name>
</gene>
<comment type="caution">
    <text evidence="1">The sequence shown here is derived from an EMBL/GenBank/DDBJ whole genome shotgun (WGS) entry which is preliminary data.</text>
</comment>
<dbReference type="Proteomes" id="UP000245790">
    <property type="component" value="Unassembled WGS sequence"/>
</dbReference>
<keyword evidence="2" id="KW-1185">Reference proteome</keyword>
<dbReference type="RefSeq" id="WP_109763262.1">
    <property type="nucleotide sequence ID" value="NZ_QGGU01000005.1"/>
</dbReference>
<evidence type="ECO:0000313" key="2">
    <source>
        <dbReference type="Proteomes" id="UP000245790"/>
    </source>
</evidence>